<dbReference type="InterPro" id="IPR019253">
    <property type="entry name" value="DUF2244_TM"/>
</dbReference>
<dbReference type="Pfam" id="PF10003">
    <property type="entry name" value="DUF2244"/>
    <property type="match status" value="1"/>
</dbReference>
<dbReference type="STRING" id="1581557.BN1208_0284"/>
<sequence length="152" mass="18065">MIQSKKLKKGTLDEFILRPNPSMPWRVIKKIYLFFFMFILIISSILYNVGLYLAIPFYGIEVLLLGYALYFTCLKSTFYQIIRISSRLIEIKTIQGKKIIKEEFNRDWSKFRLVTTYFNRPSYIVISDQGKNTRVGDFLCESERLELFKKIS</sequence>
<dbReference type="RefSeq" id="WP_046487132.1">
    <property type="nucleotide sequence ID" value="NZ_LN827929.1"/>
</dbReference>
<evidence type="ECO:0008006" key="4">
    <source>
        <dbReference type="Google" id="ProtNLM"/>
    </source>
</evidence>
<reference evidence="3" key="1">
    <citation type="submission" date="2014-12" db="EMBL/GenBank/DDBJ databases">
        <authorList>
            <person name="Salcher M.M."/>
        </authorList>
    </citation>
    <scope>NUCLEOTIDE SEQUENCE [LARGE SCALE GENOMIC DNA]</scope>
    <source>
        <strain evidence="3">MMS-10A-171</strain>
    </source>
</reference>
<gene>
    <name evidence="2" type="ORF">BN1208_0284</name>
</gene>
<keyword evidence="3" id="KW-1185">Reference proteome</keyword>
<keyword evidence="1" id="KW-0472">Membrane</keyword>
<dbReference type="OrthoDB" id="7062615at2"/>
<feature type="transmembrane region" description="Helical" evidence="1">
    <location>
        <begin position="31"/>
        <end position="49"/>
    </location>
</feature>
<name>A0A0D6EV76_9PROT</name>
<dbReference type="EMBL" id="LN827929">
    <property type="protein sequence ID" value="CEZ19178.1"/>
    <property type="molecule type" value="Genomic_DNA"/>
</dbReference>
<proteinExistence type="predicted"/>
<dbReference type="HOGENOM" id="CLU_096000_4_0_4"/>
<accession>A0A0D6EV76</accession>
<keyword evidence="1" id="KW-0812">Transmembrane</keyword>
<dbReference type="AlphaFoldDB" id="A0A0D6EV76"/>
<keyword evidence="1" id="KW-1133">Transmembrane helix</keyword>
<evidence type="ECO:0000313" key="2">
    <source>
        <dbReference type="EMBL" id="CEZ19178.1"/>
    </source>
</evidence>
<dbReference type="Proteomes" id="UP000064007">
    <property type="component" value="Chromosome 1"/>
</dbReference>
<evidence type="ECO:0000313" key="3">
    <source>
        <dbReference type="Proteomes" id="UP000064007"/>
    </source>
</evidence>
<dbReference type="KEGG" id="mbat:BN1208_0284"/>
<evidence type="ECO:0000256" key="1">
    <source>
        <dbReference type="SAM" id="Phobius"/>
    </source>
</evidence>
<feature type="transmembrane region" description="Helical" evidence="1">
    <location>
        <begin position="55"/>
        <end position="74"/>
    </location>
</feature>
<protein>
    <recommendedName>
        <fullName evidence="4">DUF2244 domain-containing protein</fullName>
    </recommendedName>
</protein>
<organism evidence="2 3">
    <name type="scientific">Candidatus Methylopumilus planktonicus</name>
    <dbReference type="NCBI Taxonomy" id="1581557"/>
    <lineage>
        <taxon>Bacteria</taxon>
        <taxon>Pseudomonadati</taxon>
        <taxon>Pseudomonadota</taxon>
        <taxon>Betaproteobacteria</taxon>
        <taxon>Nitrosomonadales</taxon>
        <taxon>Methylophilaceae</taxon>
        <taxon>Candidatus Methylopumilus</taxon>
    </lineage>
</organism>